<dbReference type="GeneID" id="65280694"/>
<dbReference type="Proteomes" id="UP000248886">
    <property type="component" value="Unassembled WGS sequence"/>
</dbReference>
<organism evidence="1 2">
    <name type="scientific">Acidithiobacillus ferrooxidans</name>
    <name type="common">Thiobacillus ferrooxidans</name>
    <dbReference type="NCBI Taxonomy" id="920"/>
    <lineage>
        <taxon>Bacteria</taxon>
        <taxon>Pseudomonadati</taxon>
        <taxon>Pseudomonadota</taxon>
        <taxon>Acidithiobacillia</taxon>
        <taxon>Acidithiobacillales</taxon>
        <taxon>Acidithiobacillaceae</taxon>
        <taxon>Acidithiobacillus</taxon>
    </lineage>
</organism>
<reference evidence="1 2" key="1">
    <citation type="submission" date="2018-06" db="EMBL/GenBank/DDBJ databases">
        <title>Draft sequence of Acidithiobacillus ferrooxidans CCM 4253.</title>
        <authorList>
            <person name="Moya-Beltran A."/>
            <person name="Castro M."/>
            <person name="Covarrubias P.C."/>
            <person name="Issotta F."/>
            <person name="Janiczek O."/>
            <person name="Mandl M."/>
            <person name="Kucera J."/>
            <person name="Quatrini R."/>
        </authorList>
    </citation>
    <scope>NUCLEOTIDE SEQUENCE [LARGE SCALE GENOMIC DNA]</scope>
    <source>
        <strain evidence="1 2">CCM 4253</strain>
    </source>
</reference>
<evidence type="ECO:0000313" key="2">
    <source>
        <dbReference type="Proteomes" id="UP000248886"/>
    </source>
</evidence>
<sequence>MTTESANCFVLAEMRTHHFTFQGTGEDREAARRALLHVWQTHRNRLVQRYPECRDRILDEKHIESRFRISYQEMGADACYPAISPDTGARP</sequence>
<evidence type="ECO:0000313" key="1">
    <source>
        <dbReference type="EMBL" id="PZD81697.1"/>
    </source>
</evidence>
<name>A0A2W1KR54_ACIFR</name>
<dbReference type="RefSeq" id="WP_009560709.1">
    <property type="nucleotide sequence ID" value="NZ_AP025160.1"/>
</dbReference>
<gene>
    <name evidence="1" type="ORF">DN052_01035</name>
</gene>
<proteinExistence type="predicted"/>
<protein>
    <submittedName>
        <fullName evidence="1">Uncharacterized protein</fullName>
    </submittedName>
</protein>
<comment type="caution">
    <text evidence="1">The sequence shown here is derived from an EMBL/GenBank/DDBJ whole genome shotgun (WGS) entry which is preliminary data.</text>
</comment>
<dbReference type="EMBL" id="QKQP01000001">
    <property type="protein sequence ID" value="PZD81697.1"/>
    <property type="molecule type" value="Genomic_DNA"/>
</dbReference>
<dbReference type="OrthoDB" id="5571427at2"/>
<dbReference type="AlphaFoldDB" id="A0A2W1KR54"/>
<accession>A0A2W1KR54</accession>